<evidence type="ECO:0000313" key="2">
    <source>
        <dbReference type="Proteomes" id="UP000479710"/>
    </source>
</evidence>
<keyword evidence="2" id="KW-1185">Reference proteome</keyword>
<comment type="caution">
    <text evidence="1">The sequence shown here is derived from an EMBL/GenBank/DDBJ whole genome shotgun (WGS) entry which is preliminary data.</text>
</comment>
<gene>
    <name evidence="1" type="ORF">E2562_034776</name>
</gene>
<organism evidence="1 2">
    <name type="scientific">Oryza meyeriana var. granulata</name>
    <dbReference type="NCBI Taxonomy" id="110450"/>
    <lineage>
        <taxon>Eukaryota</taxon>
        <taxon>Viridiplantae</taxon>
        <taxon>Streptophyta</taxon>
        <taxon>Embryophyta</taxon>
        <taxon>Tracheophyta</taxon>
        <taxon>Spermatophyta</taxon>
        <taxon>Magnoliopsida</taxon>
        <taxon>Liliopsida</taxon>
        <taxon>Poales</taxon>
        <taxon>Poaceae</taxon>
        <taxon>BOP clade</taxon>
        <taxon>Oryzoideae</taxon>
        <taxon>Oryzeae</taxon>
        <taxon>Oryzinae</taxon>
        <taxon>Oryza</taxon>
        <taxon>Oryza meyeriana</taxon>
    </lineage>
</organism>
<sequence>MENFIHINEKWFNTTKKDRTFYLYPDEQEPYRIVQNKNAIDKVMFLSVVVRPKYDDEGTNTKEKS</sequence>
<dbReference type="Gene3D" id="3.30.420.10">
    <property type="entry name" value="Ribonuclease H-like superfamily/Ribonuclease H"/>
    <property type="match status" value="1"/>
</dbReference>
<protein>
    <submittedName>
        <fullName evidence="1">Uncharacterized protein</fullName>
    </submittedName>
</protein>
<dbReference type="EMBL" id="SPHZ02000009">
    <property type="protein sequence ID" value="KAF0900720.1"/>
    <property type="molecule type" value="Genomic_DNA"/>
</dbReference>
<dbReference type="GO" id="GO:0003676">
    <property type="term" value="F:nucleic acid binding"/>
    <property type="evidence" value="ECO:0007669"/>
    <property type="project" value="InterPro"/>
</dbReference>
<proteinExistence type="predicted"/>
<reference evidence="1 2" key="1">
    <citation type="submission" date="2019-11" db="EMBL/GenBank/DDBJ databases">
        <title>Whole genome sequence of Oryza granulata.</title>
        <authorList>
            <person name="Li W."/>
        </authorList>
    </citation>
    <scope>NUCLEOTIDE SEQUENCE [LARGE SCALE GENOMIC DNA]</scope>
    <source>
        <strain evidence="2">cv. Menghai</strain>
        <tissue evidence="1">Leaf</tissue>
    </source>
</reference>
<dbReference type="InterPro" id="IPR036397">
    <property type="entry name" value="RNaseH_sf"/>
</dbReference>
<name>A0A6G1CKR0_9ORYZ</name>
<evidence type="ECO:0000313" key="1">
    <source>
        <dbReference type="EMBL" id="KAF0900720.1"/>
    </source>
</evidence>
<dbReference type="PANTHER" id="PTHR47169:SF2">
    <property type="entry name" value="OS01G0541250 PROTEIN"/>
    <property type="match status" value="1"/>
</dbReference>
<dbReference type="Proteomes" id="UP000479710">
    <property type="component" value="Unassembled WGS sequence"/>
</dbReference>
<accession>A0A6G1CKR0</accession>
<dbReference type="AlphaFoldDB" id="A0A6G1CKR0"/>
<dbReference type="PANTHER" id="PTHR47169">
    <property type="entry name" value="OS01G0541250 PROTEIN"/>
    <property type="match status" value="1"/>
</dbReference>
<dbReference type="OrthoDB" id="683303at2759"/>